<dbReference type="GO" id="GO:0006508">
    <property type="term" value="P:proteolysis"/>
    <property type="evidence" value="ECO:0007669"/>
    <property type="project" value="UniProtKB-KW"/>
</dbReference>
<keyword evidence="5" id="KW-1003">Cell membrane</keyword>
<keyword evidence="13 18" id="KW-0472">Membrane</keyword>
<keyword evidence="9" id="KW-0808">Transferase</keyword>
<dbReference type="InterPro" id="IPR050396">
    <property type="entry name" value="Glycosyltr_51/Transpeptidase"/>
</dbReference>
<dbReference type="GO" id="GO:0008658">
    <property type="term" value="F:penicillin binding"/>
    <property type="evidence" value="ECO:0007669"/>
    <property type="project" value="InterPro"/>
</dbReference>
<dbReference type="GO" id="GO:0009252">
    <property type="term" value="P:peptidoglycan biosynthetic process"/>
    <property type="evidence" value="ECO:0007669"/>
    <property type="project" value="UniProtKB-KW"/>
</dbReference>
<evidence type="ECO:0000256" key="3">
    <source>
        <dbReference type="ARBA" id="ARBA00007090"/>
    </source>
</evidence>
<dbReference type="InterPro" id="IPR001460">
    <property type="entry name" value="PCN-bd_Tpept"/>
</dbReference>
<dbReference type="SUPFAM" id="SSF53955">
    <property type="entry name" value="Lysozyme-like"/>
    <property type="match status" value="1"/>
</dbReference>
<dbReference type="InterPro" id="IPR012338">
    <property type="entry name" value="Beta-lactam/transpept-like"/>
</dbReference>
<dbReference type="GO" id="GO:0005886">
    <property type="term" value="C:plasma membrane"/>
    <property type="evidence" value="ECO:0007669"/>
    <property type="project" value="UniProtKB-SubCell"/>
</dbReference>
<evidence type="ECO:0000256" key="2">
    <source>
        <dbReference type="ARBA" id="ARBA00004752"/>
    </source>
</evidence>
<keyword evidence="14" id="KW-0511">Multifunctional enzyme</keyword>
<keyword evidence="22" id="KW-1185">Reference proteome</keyword>
<evidence type="ECO:0000256" key="8">
    <source>
        <dbReference type="ARBA" id="ARBA00022676"/>
    </source>
</evidence>
<dbReference type="GO" id="GO:0008955">
    <property type="term" value="F:peptidoglycan glycosyltransferase activity"/>
    <property type="evidence" value="ECO:0007669"/>
    <property type="project" value="UniProtKB-EC"/>
</dbReference>
<keyword evidence="8" id="KW-0328">Glycosyltransferase</keyword>
<dbReference type="RefSeq" id="WP_112749144.1">
    <property type="nucleotide sequence ID" value="NZ_QMFY01000015.1"/>
</dbReference>
<dbReference type="InterPro" id="IPR036950">
    <property type="entry name" value="PBP_transglycosylase"/>
</dbReference>
<evidence type="ECO:0000256" key="17">
    <source>
        <dbReference type="ARBA" id="ARBA00049902"/>
    </source>
</evidence>
<evidence type="ECO:0000256" key="6">
    <source>
        <dbReference type="ARBA" id="ARBA00022645"/>
    </source>
</evidence>
<comment type="pathway">
    <text evidence="2">Cell wall biogenesis; peptidoglycan biosynthesis.</text>
</comment>
<feature type="transmembrane region" description="Helical" evidence="18">
    <location>
        <begin position="50"/>
        <end position="70"/>
    </location>
</feature>
<evidence type="ECO:0000256" key="13">
    <source>
        <dbReference type="ARBA" id="ARBA00023136"/>
    </source>
</evidence>
<dbReference type="PANTHER" id="PTHR32282">
    <property type="entry name" value="BINDING PROTEIN TRANSPEPTIDASE, PUTATIVE-RELATED"/>
    <property type="match status" value="1"/>
</dbReference>
<dbReference type="InterPro" id="IPR023346">
    <property type="entry name" value="Lysozyme-like_dom_sf"/>
</dbReference>
<comment type="similarity">
    <text evidence="4">In the N-terminal section; belongs to the glycosyltransferase 51 family.</text>
</comment>
<evidence type="ECO:0000256" key="16">
    <source>
        <dbReference type="ARBA" id="ARBA00034000"/>
    </source>
</evidence>
<gene>
    <name evidence="21" type="ORF">DQQ10_22280</name>
</gene>
<dbReference type="Pfam" id="PF00912">
    <property type="entry name" value="Transgly"/>
    <property type="match status" value="1"/>
</dbReference>
<keyword evidence="18" id="KW-0812">Transmembrane</keyword>
<name>A0A364XWH5_9BACT</name>
<evidence type="ECO:0000256" key="10">
    <source>
        <dbReference type="ARBA" id="ARBA00022801"/>
    </source>
</evidence>
<keyword evidence="11" id="KW-0133">Cell shape</keyword>
<evidence type="ECO:0000259" key="19">
    <source>
        <dbReference type="Pfam" id="PF00905"/>
    </source>
</evidence>
<dbReference type="AlphaFoldDB" id="A0A364XWH5"/>
<keyword evidence="6" id="KW-0121">Carboxypeptidase</keyword>
<dbReference type="OrthoDB" id="9766909at2"/>
<dbReference type="PANTHER" id="PTHR32282:SF11">
    <property type="entry name" value="PENICILLIN-BINDING PROTEIN 1B"/>
    <property type="match status" value="1"/>
</dbReference>
<evidence type="ECO:0000256" key="9">
    <source>
        <dbReference type="ARBA" id="ARBA00022679"/>
    </source>
</evidence>
<keyword evidence="12" id="KW-0573">Peptidoglycan synthesis</keyword>
<dbReference type="Pfam" id="PF00905">
    <property type="entry name" value="Transpeptidase"/>
    <property type="match status" value="1"/>
</dbReference>
<comment type="caution">
    <text evidence="21">The sequence shown here is derived from an EMBL/GenBank/DDBJ whole genome shotgun (WGS) entry which is preliminary data.</text>
</comment>
<evidence type="ECO:0000256" key="15">
    <source>
        <dbReference type="ARBA" id="ARBA00023316"/>
    </source>
</evidence>
<evidence type="ECO:0000256" key="1">
    <source>
        <dbReference type="ARBA" id="ARBA00004236"/>
    </source>
</evidence>
<dbReference type="Gene3D" id="1.10.3810.10">
    <property type="entry name" value="Biosynthetic peptidoglycan transglycosylase-like"/>
    <property type="match status" value="1"/>
</dbReference>
<organism evidence="21 22">
    <name type="scientific">Pseudochryseolinea flava</name>
    <dbReference type="NCBI Taxonomy" id="2059302"/>
    <lineage>
        <taxon>Bacteria</taxon>
        <taxon>Pseudomonadati</taxon>
        <taxon>Bacteroidota</taxon>
        <taxon>Cytophagia</taxon>
        <taxon>Cytophagales</taxon>
        <taxon>Fulvivirgaceae</taxon>
        <taxon>Pseudochryseolinea</taxon>
    </lineage>
</organism>
<keyword evidence="10" id="KW-0378">Hydrolase</keyword>
<comment type="subcellular location">
    <subcellularLocation>
        <location evidence="1">Cell membrane</location>
    </subcellularLocation>
</comment>
<accession>A0A364XWH5</accession>
<comment type="catalytic activity">
    <reaction evidence="16">
        <text>Preferential cleavage: (Ac)2-L-Lys-D-Ala-|-D-Ala. Also transpeptidation of peptidyl-alanyl moieties that are N-acyl substituents of D-alanine.</text>
        <dbReference type="EC" id="3.4.16.4"/>
    </reaction>
</comment>
<evidence type="ECO:0000256" key="12">
    <source>
        <dbReference type="ARBA" id="ARBA00022984"/>
    </source>
</evidence>
<evidence type="ECO:0000313" key="21">
    <source>
        <dbReference type="EMBL" id="RAV98747.1"/>
    </source>
</evidence>
<evidence type="ECO:0000256" key="14">
    <source>
        <dbReference type="ARBA" id="ARBA00023268"/>
    </source>
</evidence>
<evidence type="ECO:0000313" key="22">
    <source>
        <dbReference type="Proteomes" id="UP000251889"/>
    </source>
</evidence>
<feature type="domain" description="Penicillin-binding protein transpeptidase" evidence="19">
    <location>
        <begin position="447"/>
        <end position="688"/>
    </location>
</feature>
<evidence type="ECO:0000256" key="7">
    <source>
        <dbReference type="ARBA" id="ARBA00022670"/>
    </source>
</evidence>
<evidence type="ECO:0000259" key="20">
    <source>
        <dbReference type="Pfam" id="PF00912"/>
    </source>
</evidence>
<dbReference type="SUPFAM" id="SSF56601">
    <property type="entry name" value="beta-lactamase/transpeptidase-like"/>
    <property type="match status" value="1"/>
</dbReference>
<dbReference type="GO" id="GO:0071555">
    <property type="term" value="P:cell wall organization"/>
    <property type="evidence" value="ECO:0007669"/>
    <property type="project" value="UniProtKB-KW"/>
</dbReference>
<dbReference type="GO" id="GO:0030288">
    <property type="term" value="C:outer membrane-bounded periplasmic space"/>
    <property type="evidence" value="ECO:0007669"/>
    <property type="project" value="TreeGrafter"/>
</dbReference>
<sequence>MQPIIRKFVERLQQIWLWVKLKSQPVTDKITSLYQRAALYYRTHPKAKRWSIIASIVLGPPLLLLLIVWIEIPSKKELRNIQNHEATEVYSADSVLLGRFYIQDRTAINFDEISPIVVQALIATEDIRFYEHDGVDYISLGRVIVKSIFMGEESSGGGSTISQQLAKNLYPRKKYWVLSMLINKMKEAITAQRLEDIYDKNQLITLYLNTVPFGDEAFGIQAAAKRFFSTTAKKLTAGEAAVLIGMLKATHTYNPRLFPDRSKTRRNVVLSQMEKAHYIDSVASDSIRATPLTLKYTKLSFHQGLAPYFREFLKTELMQWCKNHKKPDGTTYNVYTDGLKIYTTIDSRLQEYAEIAVERHMKELQKQFIDQLGKDKPWKDNEAILRDAILRTSQYKALAEDGMSEEEIMEELKKPIDMRLFSWNGIRKVKMSPIDSIIHHIQFLNAGFLAIEPQTGAVKAWVGGIDHDFFQYDHVKTSTKRQVGSIFKPIVYAMAIENGASPCEYVSAERQTYIDDEGEKWTPKNMQNDYQVKYSMRGALAYSVNTIAVKMIQRAGVSNTVELARNMGILSEMPNVPSVALGSSSISLMEMTTAYGCIANEGLTTPTHYITSVKDQYGNSFTDLISDKKPKQVISKETAMLVRRMLQTVVHEGTASRLRWKYGVYNDVAGKTGTTQSNADGWFMAITPNLAVGTWAGADDPRIHFKSTELGQGSNTALPMFGYFMEQVNKDKAFATLSKATFPAMPSTLQQKLDCDLYELDESLQLDIAQMIQQADSLMKADTLAPPHKETFLEKLYKRKLKMLQASMPQDSTDAEEMEGVEL</sequence>
<evidence type="ECO:0000256" key="4">
    <source>
        <dbReference type="ARBA" id="ARBA00007739"/>
    </source>
</evidence>
<dbReference type="EMBL" id="QMFY01000015">
    <property type="protein sequence ID" value="RAV98747.1"/>
    <property type="molecule type" value="Genomic_DNA"/>
</dbReference>
<dbReference type="Proteomes" id="UP000251889">
    <property type="component" value="Unassembled WGS sequence"/>
</dbReference>
<keyword evidence="18" id="KW-1133">Transmembrane helix</keyword>
<proteinExistence type="inferred from homology"/>
<dbReference type="InterPro" id="IPR001264">
    <property type="entry name" value="Glyco_trans_51"/>
</dbReference>
<keyword evidence="15" id="KW-0961">Cell wall biogenesis/degradation</keyword>
<comment type="similarity">
    <text evidence="3">In the C-terminal section; belongs to the transpeptidase family.</text>
</comment>
<comment type="catalytic activity">
    <reaction evidence="17">
        <text>[GlcNAc-(1-&gt;4)-Mur2Ac(oyl-L-Ala-gamma-D-Glu-L-Lys-D-Ala-D-Ala)](n)-di-trans,octa-cis-undecaprenyl diphosphate + beta-D-GlcNAc-(1-&gt;4)-Mur2Ac(oyl-L-Ala-gamma-D-Glu-L-Lys-D-Ala-D-Ala)-di-trans,octa-cis-undecaprenyl diphosphate = [GlcNAc-(1-&gt;4)-Mur2Ac(oyl-L-Ala-gamma-D-Glu-L-Lys-D-Ala-D-Ala)](n+1)-di-trans,octa-cis-undecaprenyl diphosphate + di-trans,octa-cis-undecaprenyl diphosphate + H(+)</text>
        <dbReference type="Rhea" id="RHEA:23708"/>
        <dbReference type="Rhea" id="RHEA-COMP:9602"/>
        <dbReference type="Rhea" id="RHEA-COMP:9603"/>
        <dbReference type="ChEBI" id="CHEBI:15378"/>
        <dbReference type="ChEBI" id="CHEBI:58405"/>
        <dbReference type="ChEBI" id="CHEBI:60033"/>
        <dbReference type="ChEBI" id="CHEBI:78435"/>
        <dbReference type="EC" id="2.4.99.28"/>
    </reaction>
</comment>
<dbReference type="GO" id="GO:0008360">
    <property type="term" value="P:regulation of cell shape"/>
    <property type="evidence" value="ECO:0007669"/>
    <property type="project" value="UniProtKB-KW"/>
</dbReference>
<evidence type="ECO:0000256" key="11">
    <source>
        <dbReference type="ARBA" id="ARBA00022960"/>
    </source>
</evidence>
<feature type="domain" description="Glycosyl transferase family 51" evidence="20">
    <location>
        <begin position="99"/>
        <end position="274"/>
    </location>
</feature>
<dbReference type="Gene3D" id="3.40.710.10">
    <property type="entry name" value="DD-peptidase/beta-lactamase superfamily"/>
    <property type="match status" value="2"/>
</dbReference>
<protein>
    <submittedName>
        <fullName evidence="21">Penicillin-binding protein</fullName>
    </submittedName>
</protein>
<keyword evidence="7" id="KW-0645">Protease</keyword>
<evidence type="ECO:0000256" key="5">
    <source>
        <dbReference type="ARBA" id="ARBA00022475"/>
    </source>
</evidence>
<reference evidence="21 22" key="1">
    <citation type="submission" date="2018-06" db="EMBL/GenBank/DDBJ databases">
        <title>Chryseolinea flavus sp. nov., a member of the phylum Bacteroidetes isolated from soil.</title>
        <authorList>
            <person name="Li Y."/>
            <person name="Wang J."/>
        </authorList>
    </citation>
    <scope>NUCLEOTIDE SEQUENCE [LARGE SCALE GENOMIC DNA]</scope>
    <source>
        <strain evidence="21 22">SDU1-6</strain>
    </source>
</reference>
<dbReference type="GO" id="GO:0009002">
    <property type="term" value="F:serine-type D-Ala-D-Ala carboxypeptidase activity"/>
    <property type="evidence" value="ECO:0007669"/>
    <property type="project" value="UniProtKB-EC"/>
</dbReference>
<evidence type="ECO:0000256" key="18">
    <source>
        <dbReference type="SAM" id="Phobius"/>
    </source>
</evidence>